<dbReference type="EMBL" id="JASJQH010007559">
    <property type="protein sequence ID" value="KAK9704410.1"/>
    <property type="molecule type" value="Genomic_DNA"/>
</dbReference>
<evidence type="ECO:0000313" key="2">
    <source>
        <dbReference type="Proteomes" id="UP001479436"/>
    </source>
</evidence>
<protein>
    <submittedName>
        <fullName evidence="1">Uncharacterized protein</fullName>
    </submittedName>
</protein>
<sequence length="104" mass="11709">MNSLRSSIRTSTLNRVLHSRISPVAGSVLRFRQYSHSPRLTSDESDHHVVELAHHDFLSSVLKTSSDDDWASPAILNHSESTTNRVINVATSNEQLWDDLIQES</sequence>
<accession>A0ABR2VVV8</accession>
<keyword evidence="2" id="KW-1185">Reference proteome</keyword>
<proteinExistence type="predicted"/>
<name>A0ABR2VVV8_9FUNG</name>
<dbReference type="Proteomes" id="UP001479436">
    <property type="component" value="Unassembled WGS sequence"/>
</dbReference>
<reference evidence="1 2" key="1">
    <citation type="submission" date="2023-04" db="EMBL/GenBank/DDBJ databases">
        <title>Genome of Basidiobolus ranarum AG-B5.</title>
        <authorList>
            <person name="Stajich J.E."/>
            <person name="Carter-House D."/>
            <person name="Gryganskyi A."/>
        </authorList>
    </citation>
    <scope>NUCLEOTIDE SEQUENCE [LARGE SCALE GENOMIC DNA]</scope>
    <source>
        <strain evidence="1 2">AG-B5</strain>
    </source>
</reference>
<organism evidence="1 2">
    <name type="scientific">Basidiobolus ranarum</name>
    <dbReference type="NCBI Taxonomy" id="34480"/>
    <lineage>
        <taxon>Eukaryota</taxon>
        <taxon>Fungi</taxon>
        <taxon>Fungi incertae sedis</taxon>
        <taxon>Zoopagomycota</taxon>
        <taxon>Entomophthoromycotina</taxon>
        <taxon>Basidiobolomycetes</taxon>
        <taxon>Basidiobolales</taxon>
        <taxon>Basidiobolaceae</taxon>
        <taxon>Basidiobolus</taxon>
    </lineage>
</organism>
<gene>
    <name evidence="1" type="ORF">K7432_010202</name>
</gene>
<evidence type="ECO:0000313" key="1">
    <source>
        <dbReference type="EMBL" id="KAK9704410.1"/>
    </source>
</evidence>
<comment type="caution">
    <text evidence="1">The sequence shown here is derived from an EMBL/GenBank/DDBJ whole genome shotgun (WGS) entry which is preliminary data.</text>
</comment>